<feature type="domain" description="Putative collagen-binding" evidence="2">
    <location>
        <begin position="532"/>
        <end position="617"/>
    </location>
</feature>
<dbReference type="RefSeq" id="WP_145290662.1">
    <property type="nucleotide sequence ID" value="NZ_CP036291.1"/>
</dbReference>
<dbReference type="Pfam" id="PF16586">
    <property type="entry name" value="DUF5060"/>
    <property type="match status" value="1"/>
</dbReference>
<evidence type="ECO:0000259" key="3">
    <source>
        <dbReference type="Pfam" id="PF16586"/>
    </source>
</evidence>
<organism evidence="4 5">
    <name type="scientific">Pirellulimonas nuda</name>
    <dbReference type="NCBI Taxonomy" id="2528009"/>
    <lineage>
        <taxon>Bacteria</taxon>
        <taxon>Pseudomonadati</taxon>
        <taxon>Planctomycetota</taxon>
        <taxon>Planctomycetia</taxon>
        <taxon>Pirellulales</taxon>
        <taxon>Lacipirellulaceae</taxon>
        <taxon>Pirellulimonas</taxon>
    </lineage>
</organism>
<dbReference type="InterPro" id="IPR013783">
    <property type="entry name" value="Ig-like_fold"/>
</dbReference>
<dbReference type="Gene3D" id="3.20.20.80">
    <property type="entry name" value="Glycosidases"/>
    <property type="match status" value="1"/>
</dbReference>
<dbReference type="Pfam" id="PF12904">
    <property type="entry name" value="Collagen_bind_2"/>
    <property type="match status" value="1"/>
</dbReference>
<gene>
    <name evidence="4" type="ORF">Pla175_44390</name>
</gene>
<name>A0A518DHZ3_9BACT</name>
<evidence type="ECO:0000256" key="1">
    <source>
        <dbReference type="SAM" id="SignalP"/>
    </source>
</evidence>
<reference evidence="4 5" key="1">
    <citation type="submission" date="2019-02" db="EMBL/GenBank/DDBJ databases">
        <title>Deep-cultivation of Planctomycetes and their phenomic and genomic characterization uncovers novel biology.</title>
        <authorList>
            <person name="Wiegand S."/>
            <person name="Jogler M."/>
            <person name="Boedeker C."/>
            <person name="Pinto D."/>
            <person name="Vollmers J."/>
            <person name="Rivas-Marin E."/>
            <person name="Kohn T."/>
            <person name="Peeters S.H."/>
            <person name="Heuer A."/>
            <person name="Rast P."/>
            <person name="Oberbeckmann S."/>
            <person name="Bunk B."/>
            <person name="Jeske O."/>
            <person name="Meyerdierks A."/>
            <person name="Storesund J.E."/>
            <person name="Kallscheuer N."/>
            <person name="Luecker S."/>
            <person name="Lage O.M."/>
            <person name="Pohl T."/>
            <person name="Merkel B.J."/>
            <person name="Hornburger P."/>
            <person name="Mueller R.-W."/>
            <person name="Bruemmer F."/>
            <person name="Labrenz M."/>
            <person name="Spormann A.M."/>
            <person name="Op den Camp H."/>
            <person name="Overmann J."/>
            <person name="Amann R."/>
            <person name="Jetten M.S.M."/>
            <person name="Mascher T."/>
            <person name="Medema M.H."/>
            <person name="Devos D.P."/>
            <person name="Kaster A.-K."/>
            <person name="Ovreas L."/>
            <person name="Rohde M."/>
            <person name="Galperin M.Y."/>
            <person name="Jogler C."/>
        </authorList>
    </citation>
    <scope>NUCLEOTIDE SEQUENCE [LARGE SCALE GENOMIC DNA]</scope>
    <source>
        <strain evidence="4 5">Pla175</strain>
    </source>
</reference>
<feature type="signal peptide" evidence="1">
    <location>
        <begin position="1"/>
        <end position="25"/>
    </location>
</feature>
<proteinExistence type="predicted"/>
<dbReference type="Gene3D" id="2.60.40.10">
    <property type="entry name" value="Immunoglobulins"/>
    <property type="match status" value="1"/>
</dbReference>
<dbReference type="AlphaFoldDB" id="A0A518DHZ3"/>
<dbReference type="Proteomes" id="UP000317429">
    <property type="component" value="Chromosome"/>
</dbReference>
<accession>A0A518DHZ3</accession>
<evidence type="ECO:0000313" key="5">
    <source>
        <dbReference type="Proteomes" id="UP000317429"/>
    </source>
</evidence>
<dbReference type="EMBL" id="CP036291">
    <property type="protein sequence ID" value="QDU91022.1"/>
    <property type="molecule type" value="Genomic_DNA"/>
</dbReference>
<feature type="chain" id="PRO_5022078765" description="DUF5060 domain-containing protein" evidence="1">
    <location>
        <begin position="26"/>
        <end position="620"/>
    </location>
</feature>
<evidence type="ECO:0000259" key="2">
    <source>
        <dbReference type="Pfam" id="PF12904"/>
    </source>
</evidence>
<feature type="domain" description="DUF5060" evidence="3">
    <location>
        <begin position="35"/>
        <end position="119"/>
    </location>
</feature>
<evidence type="ECO:0000313" key="4">
    <source>
        <dbReference type="EMBL" id="QDU91022.1"/>
    </source>
</evidence>
<dbReference type="InterPro" id="IPR032260">
    <property type="entry name" value="DUF5060"/>
</dbReference>
<dbReference type="PANTHER" id="PTHR37836">
    <property type="entry name" value="LMO1036 PROTEIN"/>
    <property type="match status" value="1"/>
</dbReference>
<sequence length="620" mass="68287" precursor="true">MNKKTSAALTLAWITLVSSTPIVHAAATVLVSGELTQWGPVTLTIDGPTASETDDDPNPFTDYALDVTFTHESGSPSYRVPGYFAADGNAAESSAVSGNKWRAHLSPDKTGLWNYKVSFLRGKHVAIGGEGAPIEGLDGLAGSFNIAPTDKQGRDLRAQGRLQYVGKHFQQFAGSKQYFLKFGADAPETLLAYVDFDNTQTRKPKRGPLKTWGPHVRDWRSGDPTWKDGKGKGLIGAINYLSGRGMNVFSFLTYNAGGDGDNVWPFVDRDDKLHYDCSKLDQWGIVFAHGQQQGMYLHFKLSEHENSGARDSDNVSMDAGELGPERKLYLRELIARYAQLLALNWNLGEENTQSVQQQRDMAAYIAQTDPYHHLIVTHTTGAWPGHLRTYGGLIGSQSELTGASIQTRDLMDTHRFVLHWVKQSEQAGKPWVVANDEQDLGSFGTPPDPGYGGYEQSQGPSIDDLRKYALWGTLMAGGAGVEYYFGYVHPQNDIVCEDWRSREKTWGYARAAHDFFSDQHIPFWEMHNANALVGNPEDQNTRYCLAKPDQLYLVYLPDGGSADLDLTGVNGAFTIKWFDPRGGGQLRVGSRQSAAGGSSVALGSPPSLVDQDWLVVVRRQ</sequence>
<evidence type="ECO:0008006" key="6">
    <source>
        <dbReference type="Google" id="ProtNLM"/>
    </source>
</evidence>
<dbReference type="OrthoDB" id="246387at2"/>
<dbReference type="InterPro" id="IPR024749">
    <property type="entry name" value="Collagen-bd_put"/>
</dbReference>
<dbReference type="KEGG" id="pnd:Pla175_44390"/>
<keyword evidence="5" id="KW-1185">Reference proteome</keyword>
<keyword evidence="1" id="KW-0732">Signal</keyword>
<protein>
    <recommendedName>
        <fullName evidence="6">DUF5060 domain-containing protein</fullName>
    </recommendedName>
</protein>
<dbReference type="PANTHER" id="PTHR37836:SF2">
    <property type="entry name" value="DUF4038 DOMAIN-CONTAINING PROTEIN"/>
    <property type="match status" value="1"/>
</dbReference>